<sequence length="82" mass="8231">MTTTLKTTILAAAMLAAGSLSAATITLDGSNLTIEDAWTIAEGKADVAIAPEALKKLDESHKLVMASAAKGQAVYGLTVGVG</sequence>
<keyword evidence="3" id="KW-1185">Reference proteome</keyword>
<dbReference type="Gene3D" id="1.10.275.10">
    <property type="entry name" value="Fumarase/aspartase (N-terminal domain)"/>
    <property type="match status" value="1"/>
</dbReference>
<reference evidence="2 3" key="1">
    <citation type="submission" date="2011-11" db="EMBL/GenBank/DDBJ databases">
        <authorList>
            <person name="Weinstock G."/>
            <person name="Sodergren E."/>
            <person name="Clifton S."/>
            <person name="Fulton L."/>
            <person name="Fulton B."/>
            <person name="Courtney L."/>
            <person name="Fronick C."/>
            <person name="Harrison M."/>
            <person name="Strong C."/>
            <person name="Farmer C."/>
            <person name="Delahaunty K."/>
            <person name="Markovic C."/>
            <person name="Hall O."/>
            <person name="Minx P."/>
            <person name="Tomlinson C."/>
            <person name="Mitreva M."/>
            <person name="Hou S."/>
            <person name="Chen J."/>
            <person name="Wollam A."/>
            <person name="Pepin K.H."/>
            <person name="Johnson M."/>
            <person name="Bhonagiri V."/>
            <person name="Zhang X."/>
            <person name="Suruliraj S."/>
            <person name="Warren W."/>
            <person name="Chinwalla A."/>
            <person name="Mardis E.R."/>
            <person name="Wilson R.K."/>
        </authorList>
    </citation>
    <scope>NUCLEOTIDE SEQUENCE [LARGE SCALE GENOMIC DNA]</scope>
    <source>
        <strain evidence="2 3">YIT 11816</strain>
    </source>
</reference>
<comment type="caution">
    <text evidence="2">The sequence shown here is derived from an EMBL/GenBank/DDBJ whole genome shotgun (WGS) entry which is preliminary data.</text>
</comment>
<name>H3KDD6_9BURK</name>
<dbReference type="InterPro" id="IPR001106">
    <property type="entry name" value="Aromatic_Lyase"/>
</dbReference>
<gene>
    <name evidence="2" type="ORF">HMPREF9440_00745</name>
</gene>
<keyword evidence="1" id="KW-0732">Signal</keyword>
<dbReference type="SUPFAM" id="SSF48557">
    <property type="entry name" value="L-aspartase-like"/>
    <property type="match status" value="1"/>
</dbReference>
<evidence type="ECO:0000313" key="2">
    <source>
        <dbReference type="EMBL" id="EHY31872.1"/>
    </source>
</evidence>
<dbReference type="PATRIC" id="fig|762967.3.peg.596"/>
<dbReference type="Pfam" id="PF00221">
    <property type="entry name" value="Lyase_aromatic"/>
    <property type="match status" value="1"/>
</dbReference>
<dbReference type="STRING" id="762967.HMPREF9440_00745"/>
<dbReference type="HOGENOM" id="CLU_2557032_0_0_4"/>
<protein>
    <submittedName>
        <fullName evidence="2">Uncharacterized protein</fullName>
    </submittedName>
</protein>
<dbReference type="InterPro" id="IPR024083">
    <property type="entry name" value="Fumarase/histidase_N"/>
</dbReference>
<dbReference type="GO" id="GO:0016841">
    <property type="term" value="F:ammonia-lyase activity"/>
    <property type="evidence" value="ECO:0007669"/>
    <property type="project" value="UniProtKB-ARBA"/>
</dbReference>
<evidence type="ECO:0000313" key="3">
    <source>
        <dbReference type="Proteomes" id="UP000004956"/>
    </source>
</evidence>
<dbReference type="RefSeq" id="WP_008541413.1">
    <property type="nucleotide sequence ID" value="NZ_JH604916.1"/>
</dbReference>
<feature type="signal peptide" evidence="1">
    <location>
        <begin position="1"/>
        <end position="22"/>
    </location>
</feature>
<accession>H3KDD6</accession>
<evidence type="ECO:0000256" key="1">
    <source>
        <dbReference type="SAM" id="SignalP"/>
    </source>
</evidence>
<proteinExistence type="predicted"/>
<dbReference type="Proteomes" id="UP000004956">
    <property type="component" value="Unassembled WGS sequence"/>
</dbReference>
<dbReference type="AlphaFoldDB" id="H3KDD6"/>
<dbReference type="InterPro" id="IPR008948">
    <property type="entry name" value="L-Aspartase-like"/>
</dbReference>
<dbReference type="EMBL" id="AFBQ01000103">
    <property type="protein sequence ID" value="EHY31872.1"/>
    <property type="molecule type" value="Genomic_DNA"/>
</dbReference>
<feature type="chain" id="PRO_5003587309" evidence="1">
    <location>
        <begin position="23"/>
        <end position="82"/>
    </location>
</feature>
<organism evidence="2 3">
    <name type="scientific">Sutterella parvirubra YIT 11816</name>
    <dbReference type="NCBI Taxonomy" id="762967"/>
    <lineage>
        <taxon>Bacteria</taxon>
        <taxon>Pseudomonadati</taxon>
        <taxon>Pseudomonadota</taxon>
        <taxon>Betaproteobacteria</taxon>
        <taxon>Burkholderiales</taxon>
        <taxon>Sutterellaceae</taxon>
        <taxon>Sutterella</taxon>
    </lineage>
</organism>